<evidence type="ECO:0000256" key="2">
    <source>
        <dbReference type="ARBA" id="ARBA00023002"/>
    </source>
</evidence>
<dbReference type="PANTHER" id="PTHR42760">
    <property type="entry name" value="SHORT-CHAIN DEHYDROGENASES/REDUCTASES FAMILY MEMBER"/>
    <property type="match status" value="1"/>
</dbReference>
<dbReference type="PANTHER" id="PTHR42760:SF115">
    <property type="entry name" value="3-OXOACYL-[ACYL-CARRIER-PROTEIN] REDUCTASE FABG"/>
    <property type="match status" value="1"/>
</dbReference>
<dbReference type="OrthoDB" id="8793699at2"/>
<proteinExistence type="inferred from homology"/>
<evidence type="ECO:0000313" key="4">
    <source>
        <dbReference type="Proteomes" id="UP000515733"/>
    </source>
</evidence>
<comment type="similarity">
    <text evidence="1">Belongs to the short-chain dehydrogenases/reductases (SDR) family.</text>
</comment>
<dbReference type="InterPro" id="IPR020904">
    <property type="entry name" value="Sc_DH/Rdtase_CS"/>
</dbReference>
<dbReference type="InterPro" id="IPR002347">
    <property type="entry name" value="SDR_fam"/>
</dbReference>
<dbReference type="PROSITE" id="PS00061">
    <property type="entry name" value="ADH_SHORT"/>
    <property type="match status" value="1"/>
</dbReference>
<dbReference type="EMBL" id="LR778301">
    <property type="protein sequence ID" value="CAB1370092.1"/>
    <property type="molecule type" value="Genomic_DNA"/>
</dbReference>
<dbReference type="KEGG" id="doe:DENOEST_2933"/>
<organism evidence="3 4">
    <name type="scientific">Denitratisoma oestradiolicum</name>
    <dbReference type="NCBI Taxonomy" id="311182"/>
    <lineage>
        <taxon>Bacteria</taxon>
        <taxon>Pseudomonadati</taxon>
        <taxon>Pseudomonadota</taxon>
        <taxon>Betaproteobacteria</taxon>
        <taxon>Nitrosomonadales</taxon>
        <taxon>Sterolibacteriaceae</taxon>
        <taxon>Denitratisoma</taxon>
    </lineage>
</organism>
<dbReference type="Pfam" id="PF13561">
    <property type="entry name" value="adh_short_C2"/>
    <property type="match status" value="1"/>
</dbReference>
<dbReference type="SUPFAM" id="SSF51735">
    <property type="entry name" value="NAD(P)-binding Rossmann-fold domains"/>
    <property type="match status" value="1"/>
</dbReference>
<sequence>MSSNTTWSNLKFDYRDAHVLVTGGSNGIGAGIAAAYRDAGAQVIITGTRPRAADYEGDFSGYRYLQLELADSEQIKALADALPRLDILVNNAGCNFAAQDESNPAMFDKSVQANLLSPYHLAHACRDKLARSTLPGGASVIGMASMTSYFGVESVPGYGAAKAGIVQMTKTLAVAWARDNIRVNAVAPGFIRSNMMQHFEATPAMHDPVLARTPMKRMGDPRDIAGAVLFLTSAAAGFITGQTLPVDGGYSVVG</sequence>
<dbReference type="Gene3D" id="3.40.50.720">
    <property type="entry name" value="NAD(P)-binding Rossmann-like Domain"/>
    <property type="match status" value="1"/>
</dbReference>
<dbReference type="PRINTS" id="PR00081">
    <property type="entry name" value="GDHRDH"/>
</dbReference>
<evidence type="ECO:0000256" key="1">
    <source>
        <dbReference type="ARBA" id="ARBA00006484"/>
    </source>
</evidence>
<keyword evidence="2" id="KW-0560">Oxidoreductase</keyword>
<evidence type="ECO:0000313" key="3">
    <source>
        <dbReference type="EMBL" id="CAB1370092.1"/>
    </source>
</evidence>
<name>A0A6S6YQP3_9PROT</name>
<dbReference type="GO" id="GO:0016616">
    <property type="term" value="F:oxidoreductase activity, acting on the CH-OH group of donors, NAD or NADP as acceptor"/>
    <property type="evidence" value="ECO:0007669"/>
    <property type="project" value="TreeGrafter"/>
</dbReference>
<dbReference type="RefSeq" id="WP_145770959.1">
    <property type="nucleotide sequence ID" value="NZ_LR778301.1"/>
</dbReference>
<dbReference type="AlphaFoldDB" id="A0A6S6YQP3"/>
<protein>
    <submittedName>
        <fullName evidence="3">Short-chain dehydrogenase</fullName>
    </submittedName>
</protein>
<dbReference type="InterPro" id="IPR036291">
    <property type="entry name" value="NAD(P)-bd_dom_sf"/>
</dbReference>
<dbReference type="PRINTS" id="PR00080">
    <property type="entry name" value="SDRFAMILY"/>
</dbReference>
<dbReference type="FunFam" id="3.40.50.720:FF:000084">
    <property type="entry name" value="Short-chain dehydrogenase reductase"/>
    <property type="match status" value="1"/>
</dbReference>
<gene>
    <name evidence="3" type="ORF">DENOEST_2933</name>
</gene>
<dbReference type="Proteomes" id="UP000515733">
    <property type="component" value="Chromosome"/>
</dbReference>
<accession>A0A6S6YQP3</accession>
<keyword evidence="4" id="KW-1185">Reference proteome</keyword>
<reference evidence="3 4" key="1">
    <citation type="submission" date="2020-03" db="EMBL/GenBank/DDBJ databases">
        <authorList>
            <consortium name="Genoscope - CEA"/>
            <person name="William W."/>
        </authorList>
    </citation>
    <scope>NUCLEOTIDE SEQUENCE [LARGE SCALE GENOMIC DNA]</scope>
    <source>
        <strain evidence="4">DSM 16959</strain>
    </source>
</reference>